<evidence type="ECO:0000313" key="1">
    <source>
        <dbReference type="EMBL" id="SMO61800.1"/>
    </source>
</evidence>
<dbReference type="EMBL" id="FXTM01000014">
    <property type="protein sequence ID" value="SMO61800.1"/>
    <property type="molecule type" value="Genomic_DNA"/>
</dbReference>
<dbReference type="Proteomes" id="UP000317315">
    <property type="component" value="Unassembled WGS sequence"/>
</dbReference>
<organism evidence="1 2">
    <name type="scientific">Balnearium lithotrophicum</name>
    <dbReference type="NCBI Taxonomy" id="223788"/>
    <lineage>
        <taxon>Bacteria</taxon>
        <taxon>Pseudomonadati</taxon>
        <taxon>Aquificota</taxon>
        <taxon>Aquificia</taxon>
        <taxon>Desulfurobacteriales</taxon>
        <taxon>Desulfurobacteriaceae</taxon>
        <taxon>Balnearium</taxon>
    </lineage>
</organism>
<proteinExistence type="predicted"/>
<dbReference type="NCBIfam" id="TIGR01539">
    <property type="entry name" value="portal_lambda"/>
    <property type="match status" value="1"/>
</dbReference>
<reference evidence="1 2" key="1">
    <citation type="submission" date="2017-05" db="EMBL/GenBank/DDBJ databases">
        <authorList>
            <person name="Varghese N."/>
            <person name="Submissions S."/>
        </authorList>
    </citation>
    <scope>NUCLEOTIDE SEQUENCE [LARGE SCALE GENOMIC DNA]</scope>
    <source>
        <strain evidence="1 2">DSM 16304</strain>
    </source>
</reference>
<dbReference type="InterPro" id="IPR006429">
    <property type="entry name" value="Phage_lambda_portal"/>
</dbReference>
<sequence>MKVLEKVENLIGFFFPNWRAKREAFKLYSRSLKAAEKGRLTQNWKNWVTSPNSILSELSTVRSRANWLYENNCWVRASVDILLSRIVGSGTTLQALTKNEVFNDKAENLFKEWSYSADYYRQFHFGDIERLAILKLFTDGGVFFHIVTDTDNKDTAPFSIEVLEYGRLASFWDKPYGDNEIINGIEVDKSGKVVAYHFTVAPDSFLNPTLETKRVQAEDVIHFSPFRRPHQLLGIPLLAPVIPYAYHLDDLIEAELINAKVSASFGIAIKKNAPVGQFNQQTQQRELEIAPGMIAELNPGEDIAVIDPKRPGNTFDDFVKLILRGMGRAIGLSYEQISGDKSEVNYSSARHSELELRDFILPFRKSLERYFLRPVYTEFVKNAVSLGNLNIMGAIKDWRNWTAHRWIFKGFDWVDPLKEAQAKRLELLLGLTTLADEAAAKGKDWKELVKQRAKEVEFMDSLGLSDISETQVRGKKWE</sequence>
<dbReference type="GO" id="GO:0005198">
    <property type="term" value="F:structural molecule activity"/>
    <property type="evidence" value="ECO:0007669"/>
    <property type="project" value="InterPro"/>
</dbReference>
<gene>
    <name evidence="1" type="ORF">SAMN06269117_11455</name>
</gene>
<keyword evidence="2" id="KW-1185">Reference proteome</keyword>
<dbReference type="Pfam" id="PF05136">
    <property type="entry name" value="Phage_portal_2"/>
    <property type="match status" value="1"/>
</dbReference>
<protein>
    <submittedName>
        <fullName evidence="1">Phage portal protein, lambda family</fullName>
    </submittedName>
</protein>
<dbReference type="GO" id="GO:0019068">
    <property type="term" value="P:virion assembly"/>
    <property type="evidence" value="ECO:0007669"/>
    <property type="project" value="InterPro"/>
</dbReference>
<dbReference type="RefSeq" id="WP_185954271.1">
    <property type="nucleotide sequence ID" value="NZ_FXTM01000014.1"/>
</dbReference>
<dbReference type="AlphaFoldDB" id="A0A521CT40"/>
<accession>A0A521CT40</accession>
<name>A0A521CT40_9BACT</name>
<evidence type="ECO:0000313" key="2">
    <source>
        <dbReference type="Proteomes" id="UP000317315"/>
    </source>
</evidence>